<dbReference type="EMBL" id="LAZR01005812">
    <property type="protein sequence ID" value="KKM96954.1"/>
    <property type="molecule type" value="Genomic_DNA"/>
</dbReference>
<proteinExistence type="predicted"/>
<dbReference type="Gene3D" id="3.90.550.10">
    <property type="entry name" value="Spore Coat Polysaccharide Biosynthesis Protein SpsA, Chain A"/>
    <property type="match status" value="1"/>
</dbReference>
<organism evidence="1">
    <name type="scientific">marine sediment metagenome</name>
    <dbReference type="NCBI Taxonomy" id="412755"/>
    <lineage>
        <taxon>unclassified sequences</taxon>
        <taxon>metagenomes</taxon>
        <taxon>ecological metagenomes</taxon>
    </lineage>
</organism>
<dbReference type="InterPro" id="IPR029044">
    <property type="entry name" value="Nucleotide-diphossugar_trans"/>
</dbReference>
<evidence type="ECO:0008006" key="2">
    <source>
        <dbReference type="Google" id="ProtNLM"/>
    </source>
</evidence>
<dbReference type="SUPFAM" id="SSF53448">
    <property type="entry name" value="Nucleotide-diphospho-sugar transferases"/>
    <property type="match status" value="1"/>
</dbReference>
<gene>
    <name evidence="1" type="ORF">LCGC14_1173000</name>
</gene>
<reference evidence="1" key="1">
    <citation type="journal article" date="2015" name="Nature">
        <title>Complex archaea that bridge the gap between prokaryotes and eukaryotes.</title>
        <authorList>
            <person name="Spang A."/>
            <person name="Saw J.H."/>
            <person name="Jorgensen S.L."/>
            <person name="Zaremba-Niedzwiedzka K."/>
            <person name="Martijn J."/>
            <person name="Lind A.E."/>
            <person name="van Eijk R."/>
            <person name="Schleper C."/>
            <person name="Guy L."/>
            <person name="Ettema T.J."/>
        </authorList>
    </citation>
    <scope>NUCLEOTIDE SEQUENCE</scope>
</reference>
<dbReference type="Pfam" id="PF13641">
    <property type="entry name" value="Glyco_tranf_2_3"/>
    <property type="match status" value="1"/>
</dbReference>
<dbReference type="AlphaFoldDB" id="A0A0F9LPG3"/>
<protein>
    <recommendedName>
        <fullName evidence="2">Glycosyltransferase 2-like domain-containing protein</fullName>
    </recommendedName>
</protein>
<accession>A0A0F9LPG3</accession>
<dbReference type="PANTHER" id="PTHR43179:SF7">
    <property type="entry name" value="RHAMNOSYLTRANSFERASE WBBL"/>
    <property type="match status" value="1"/>
</dbReference>
<comment type="caution">
    <text evidence="1">The sequence shown here is derived from an EMBL/GenBank/DDBJ whole genome shotgun (WGS) entry which is preliminary data.</text>
</comment>
<name>A0A0F9LPG3_9ZZZZ</name>
<dbReference type="PANTHER" id="PTHR43179">
    <property type="entry name" value="RHAMNOSYLTRANSFERASE WBBL"/>
    <property type="match status" value="1"/>
</dbReference>
<sequence>MIDVVIPTRDPQNALKAFDSCKEWAASVTIVTRPEWGFTQQVESGWRGGKADFVLFLNDDCVMNEDAMRQMLGAMGDKEVGVVGPTLRCGDYQSDEANAPQENGEYPAYITVRHLIGACMLVRRSMLTRLGGWNTELKLHCSDLALCIEAWGQGFKCVWAVRAKVEHASRQTLDEAPEQEIKEIMAADHWRFVQIYPHEELSKDGVITLRGFKKGYQVVYPKDIEEQQKALAATQKIAGY</sequence>
<evidence type="ECO:0000313" key="1">
    <source>
        <dbReference type="EMBL" id="KKM96954.1"/>
    </source>
</evidence>